<feature type="binding site" evidence="14">
    <location>
        <position position="409"/>
    </location>
    <ligand>
        <name>Zn(2+)</name>
        <dbReference type="ChEBI" id="CHEBI:29105"/>
    </ligand>
</feature>
<evidence type="ECO:0000259" key="16">
    <source>
        <dbReference type="PROSITE" id="PS50172"/>
    </source>
</evidence>
<proteinExistence type="inferred from homology"/>
<evidence type="ECO:0000256" key="9">
    <source>
        <dbReference type="ARBA" id="ARBA00022842"/>
    </source>
</evidence>
<dbReference type="InterPro" id="IPR013839">
    <property type="entry name" value="DNAligase_adenylation"/>
</dbReference>
<dbReference type="GO" id="GO:0003911">
    <property type="term" value="F:DNA ligase (NAD+) activity"/>
    <property type="evidence" value="ECO:0007669"/>
    <property type="project" value="UniProtKB-UniRule"/>
</dbReference>
<dbReference type="AlphaFoldDB" id="A0A432MDR0"/>
<dbReference type="InterPro" id="IPR012340">
    <property type="entry name" value="NA-bd_OB-fold"/>
</dbReference>
<dbReference type="Pfam" id="PF14520">
    <property type="entry name" value="HHH_5"/>
    <property type="match status" value="1"/>
</dbReference>
<keyword evidence="9 14" id="KW-0460">Magnesium</keyword>
<dbReference type="PANTHER" id="PTHR23389">
    <property type="entry name" value="CHROMOSOME TRANSMISSION FIDELITY FACTOR 18"/>
    <property type="match status" value="1"/>
</dbReference>
<dbReference type="InterPro" id="IPR004149">
    <property type="entry name" value="Znf_DNAligase_C4"/>
</dbReference>
<dbReference type="CDD" id="cd17748">
    <property type="entry name" value="BRCT_DNA_ligase_like"/>
    <property type="match status" value="1"/>
</dbReference>
<comment type="cofactor">
    <cofactor evidence="14">
        <name>Mg(2+)</name>
        <dbReference type="ChEBI" id="CHEBI:18420"/>
    </cofactor>
    <cofactor evidence="14">
        <name>Mn(2+)</name>
        <dbReference type="ChEBI" id="CHEBI:29035"/>
    </cofactor>
</comment>
<dbReference type="Pfam" id="PF03120">
    <property type="entry name" value="OB_DNA_ligase"/>
    <property type="match status" value="1"/>
</dbReference>
<dbReference type="GO" id="GO:0046872">
    <property type="term" value="F:metal ion binding"/>
    <property type="evidence" value="ECO:0007669"/>
    <property type="project" value="UniProtKB-KW"/>
</dbReference>
<dbReference type="OrthoDB" id="9759736at2"/>
<evidence type="ECO:0000256" key="12">
    <source>
        <dbReference type="ARBA" id="ARBA00034005"/>
    </source>
</evidence>
<dbReference type="Proteomes" id="UP000280296">
    <property type="component" value="Unassembled WGS sequence"/>
</dbReference>
<keyword evidence="18" id="KW-1185">Reference proteome</keyword>
<feature type="binding site" evidence="14">
    <location>
        <position position="174"/>
    </location>
    <ligand>
        <name>NAD(+)</name>
        <dbReference type="ChEBI" id="CHEBI:57540"/>
    </ligand>
</feature>
<accession>A0A432MDR0</accession>
<dbReference type="Pfam" id="PF01653">
    <property type="entry name" value="DNA_ligase_aden"/>
    <property type="match status" value="1"/>
</dbReference>
<comment type="function">
    <text evidence="1 14">DNA ligase that catalyzes the formation of phosphodiester linkages between 5'-phosphoryl and 3'-hydroxyl groups in double-stranded DNA using NAD as a coenzyme and as the energy source for the reaction. It is essential for DNA replication and repair of damaged DNA.</text>
</comment>
<reference evidence="17 18" key="2">
    <citation type="submission" date="2019-01" db="EMBL/GenBank/DDBJ databases">
        <title>Tautonia sociabilis, a novel thermotolerant planctomycete of Isosphaeraceae family, isolated from a 4000 m deep subterranean habitat.</title>
        <authorList>
            <person name="Kovaleva O.L."/>
            <person name="Elcheninov A.G."/>
            <person name="Van Heerden E."/>
            <person name="Toshchakov S.V."/>
            <person name="Novikov A."/>
            <person name="Bonch-Osmolovskaya E.A."/>
            <person name="Kublanov I.V."/>
        </authorList>
    </citation>
    <scope>NUCLEOTIDE SEQUENCE [LARGE SCALE GENOMIC DNA]</scope>
    <source>
        <strain evidence="17 18">GM2012</strain>
    </source>
</reference>
<dbReference type="InterPro" id="IPR033136">
    <property type="entry name" value="DNA_ligase_CS"/>
</dbReference>
<dbReference type="InterPro" id="IPR010994">
    <property type="entry name" value="RuvA_2-like"/>
</dbReference>
<keyword evidence="4 14" id="KW-0436">Ligase</keyword>
<evidence type="ECO:0000256" key="11">
    <source>
        <dbReference type="ARBA" id="ARBA00023204"/>
    </source>
</evidence>
<feature type="binding site" evidence="14">
    <location>
        <begin position="83"/>
        <end position="84"/>
    </location>
    <ligand>
        <name>NAD(+)</name>
        <dbReference type="ChEBI" id="CHEBI:57540"/>
    </ligand>
</feature>
<feature type="domain" description="BRCT" evidence="16">
    <location>
        <begin position="594"/>
        <end position="666"/>
    </location>
</feature>
<keyword evidence="5 14" id="KW-0235">DNA replication</keyword>
<dbReference type="Gene3D" id="3.40.50.10190">
    <property type="entry name" value="BRCT domain"/>
    <property type="match status" value="1"/>
</dbReference>
<dbReference type="FunFam" id="3.30.470.30:FF:000001">
    <property type="entry name" value="DNA ligase"/>
    <property type="match status" value="1"/>
</dbReference>
<dbReference type="FunFam" id="1.10.150.20:FF:000007">
    <property type="entry name" value="DNA ligase"/>
    <property type="match status" value="1"/>
</dbReference>
<keyword evidence="11 14" id="KW-0234">DNA repair</keyword>
<evidence type="ECO:0000256" key="4">
    <source>
        <dbReference type="ARBA" id="ARBA00022598"/>
    </source>
</evidence>
<evidence type="ECO:0000256" key="3">
    <source>
        <dbReference type="ARBA" id="ARBA00013308"/>
    </source>
</evidence>
<dbReference type="PROSITE" id="PS01056">
    <property type="entry name" value="DNA_LIGASE_N2"/>
    <property type="match status" value="1"/>
</dbReference>
<feature type="binding site" evidence="14">
    <location>
        <position position="291"/>
    </location>
    <ligand>
        <name>NAD(+)</name>
        <dbReference type="ChEBI" id="CHEBI:57540"/>
    </ligand>
</feature>
<evidence type="ECO:0000256" key="15">
    <source>
        <dbReference type="RuleBase" id="RU000618"/>
    </source>
</evidence>
<dbReference type="SMART" id="SM00532">
    <property type="entry name" value="LIGANc"/>
    <property type="match status" value="1"/>
</dbReference>
<dbReference type="FunFam" id="1.10.150.20:FF:000006">
    <property type="entry name" value="DNA ligase"/>
    <property type="match status" value="1"/>
</dbReference>
<dbReference type="FunFam" id="2.40.50.140:FF:000012">
    <property type="entry name" value="DNA ligase"/>
    <property type="match status" value="1"/>
</dbReference>
<dbReference type="CDD" id="cd00114">
    <property type="entry name" value="LIGANc"/>
    <property type="match status" value="1"/>
</dbReference>
<dbReference type="EMBL" id="RYZH01000065">
    <property type="protein sequence ID" value="RUL83077.1"/>
    <property type="molecule type" value="Genomic_DNA"/>
</dbReference>
<dbReference type="InterPro" id="IPR004150">
    <property type="entry name" value="NAD_DNA_ligase_OB"/>
</dbReference>
<dbReference type="HAMAP" id="MF_01588">
    <property type="entry name" value="DNA_ligase_A"/>
    <property type="match status" value="1"/>
</dbReference>
<keyword evidence="6 14" id="KW-0479">Metal-binding</keyword>
<dbReference type="PROSITE" id="PS50172">
    <property type="entry name" value="BRCT"/>
    <property type="match status" value="1"/>
</dbReference>
<keyword evidence="14" id="KW-0464">Manganese</keyword>
<feature type="binding site" evidence="14">
    <location>
        <position position="412"/>
    </location>
    <ligand>
        <name>Zn(2+)</name>
        <dbReference type="ChEBI" id="CHEBI:29105"/>
    </ligand>
</feature>
<evidence type="ECO:0000256" key="2">
    <source>
        <dbReference type="ARBA" id="ARBA00012722"/>
    </source>
</evidence>
<dbReference type="RefSeq" id="WP_126727770.1">
    <property type="nucleotide sequence ID" value="NZ_RYZH01000065.1"/>
</dbReference>
<dbReference type="InterPro" id="IPR036420">
    <property type="entry name" value="BRCT_dom_sf"/>
</dbReference>
<feature type="binding site" evidence="14">
    <location>
        <position position="138"/>
    </location>
    <ligand>
        <name>NAD(+)</name>
        <dbReference type="ChEBI" id="CHEBI:57540"/>
    </ligand>
</feature>
<gene>
    <name evidence="14 17" type="primary">ligA</name>
    <name evidence="17" type="ORF">TsocGM_22820</name>
</gene>
<evidence type="ECO:0000256" key="13">
    <source>
        <dbReference type="ARBA" id="ARBA00060881"/>
    </source>
</evidence>
<dbReference type="GO" id="GO:0006260">
    <property type="term" value="P:DNA replication"/>
    <property type="evidence" value="ECO:0007669"/>
    <property type="project" value="UniProtKB-KW"/>
</dbReference>
<dbReference type="Gene3D" id="1.10.287.610">
    <property type="entry name" value="Helix hairpin bin"/>
    <property type="match status" value="1"/>
</dbReference>
<evidence type="ECO:0000313" key="18">
    <source>
        <dbReference type="Proteomes" id="UP000280296"/>
    </source>
</evidence>
<evidence type="ECO:0000256" key="6">
    <source>
        <dbReference type="ARBA" id="ARBA00022723"/>
    </source>
</evidence>
<feature type="binding site" evidence="14">
    <location>
        <begin position="34"/>
        <end position="38"/>
    </location>
    <ligand>
        <name>NAD(+)</name>
        <dbReference type="ChEBI" id="CHEBI:57540"/>
    </ligand>
</feature>
<dbReference type="SUPFAM" id="SSF52113">
    <property type="entry name" value="BRCT domain"/>
    <property type="match status" value="1"/>
</dbReference>
<dbReference type="Pfam" id="PF12826">
    <property type="entry name" value="HHH_2"/>
    <property type="match status" value="1"/>
</dbReference>
<sequence length="675" mass="74333">MATDELARQVAELRREIERHNRLYYVEAAPVISDREFDRLLKRLEELEAAHPELVTPDSPTQRVGGAPIEAFETVRHAVPMLSIDNTYTLDEIREWDRRVRKGLTKGEAVRYDVELKVDGVAVSLRYEGGRLVLGATRGDGERGDDITSNLRTVRSIPLTLADDPPPVLEVRGEVYMTNSELVRLNESRKREGLPPFANPRNATAGSLKLLDPRICGQRRLLFVAHGLGEVRGLEGITSYEQILSLFRTWGIPVSPYNACFDDIEQVIAHALSWESGRFDLDFQIDGLVIKVDDLGQRARLGQRSKSPRWMIAYKYEAEQAITKILGITVQVGKTGKLTPVAELEPVPLAGTVVKRASLHNPDEIERKGVRVGDTVVIQKAGEIIPQVVRVEADARDGSEVPYVFPDHCPSCGAPVHRPPGAVDARCPNPPSKCPDQLKEWLRWYAHRDAMDVDGLGEKLIAQLVDSGLVRSLGDLYRLDEQTLAGLDRMGKKSAANLVAALEASKHRTLDRLLTGLTIRHVGTRIAEILARRFKTIEAIRLASLEELEGVPEIGHVVAASVREFFDDPTHQALLDDLLAAGVSPEPLPELQTADGLPLAGKTFVITGTLPRRSRAEAEALIKRAGGKVTGSVSKNTSFLLAGEEAGSKLEKARQLNIPVIDEEELERMASGVDG</sequence>
<keyword evidence="8 14" id="KW-0862">Zinc</keyword>
<evidence type="ECO:0000256" key="8">
    <source>
        <dbReference type="ARBA" id="ARBA00022833"/>
    </source>
</evidence>
<dbReference type="GO" id="GO:0006281">
    <property type="term" value="P:DNA repair"/>
    <property type="evidence" value="ECO:0007669"/>
    <property type="project" value="UniProtKB-KW"/>
</dbReference>
<feature type="binding site" evidence="14">
    <location>
        <position position="427"/>
    </location>
    <ligand>
        <name>Zn(2+)</name>
        <dbReference type="ChEBI" id="CHEBI:29105"/>
    </ligand>
</feature>
<organism evidence="17 18">
    <name type="scientific">Tautonia sociabilis</name>
    <dbReference type="NCBI Taxonomy" id="2080755"/>
    <lineage>
        <taxon>Bacteria</taxon>
        <taxon>Pseudomonadati</taxon>
        <taxon>Planctomycetota</taxon>
        <taxon>Planctomycetia</taxon>
        <taxon>Isosphaerales</taxon>
        <taxon>Isosphaeraceae</taxon>
        <taxon>Tautonia</taxon>
    </lineage>
</organism>
<dbReference type="SMART" id="SM00278">
    <property type="entry name" value="HhH1"/>
    <property type="match status" value="3"/>
</dbReference>
<feature type="binding site" evidence="14">
    <location>
        <position position="115"/>
    </location>
    <ligand>
        <name>NAD(+)</name>
        <dbReference type="ChEBI" id="CHEBI:57540"/>
    </ligand>
</feature>
<dbReference type="NCBIfam" id="TIGR00575">
    <property type="entry name" value="dnlj"/>
    <property type="match status" value="1"/>
</dbReference>
<dbReference type="SUPFAM" id="SSF50249">
    <property type="entry name" value="Nucleic acid-binding proteins"/>
    <property type="match status" value="1"/>
</dbReference>
<dbReference type="Gene3D" id="3.30.470.30">
    <property type="entry name" value="DNA ligase/mRNA capping enzyme"/>
    <property type="match status" value="1"/>
</dbReference>
<dbReference type="EC" id="6.5.1.2" evidence="2 14"/>
<dbReference type="InterPro" id="IPR001679">
    <property type="entry name" value="DNA_ligase"/>
</dbReference>
<dbReference type="Pfam" id="PF00533">
    <property type="entry name" value="BRCT"/>
    <property type="match status" value="1"/>
</dbReference>
<keyword evidence="10 14" id="KW-0520">NAD</keyword>
<dbReference type="PIRSF" id="PIRSF001604">
    <property type="entry name" value="LigA"/>
    <property type="match status" value="1"/>
</dbReference>
<evidence type="ECO:0000256" key="5">
    <source>
        <dbReference type="ARBA" id="ARBA00022705"/>
    </source>
</evidence>
<dbReference type="InterPro" id="IPR013840">
    <property type="entry name" value="DNAligase_N"/>
</dbReference>
<dbReference type="InterPro" id="IPR041663">
    <property type="entry name" value="DisA/LigA_HHH"/>
</dbReference>
<dbReference type="PROSITE" id="PS01055">
    <property type="entry name" value="DNA_LIGASE_N1"/>
    <property type="match status" value="1"/>
</dbReference>
<dbReference type="InterPro" id="IPR018239">
    <property type="entry name" value="DNA_ligase_AS"/>
</dbReference>
<reference evidence="17 18" key="1">
    <citation type="submission" date="2018-12" db="EMBL/GenBank/DDBJ databases">
        <authorList>
            <person name="Toschakov S.V."/>
        </authorList>
    </citation>
    <scope>NUCLEOTIDE SEQUENCE [LARGE SCALE GENOMIC DNA]</scope>
    <source>
        <strain evidence="17 18">GM2012</strain>
    </source>
</reference>
<dbReference type="SUPFAM" id="SSF56091">
    <property type="entry name" value="DNA ligase/mRNA capping enzyme, catalytic domain"/>
    <property type="match status" value="1"/>
</dbReference>
<protein>
    <recommendedName>
        <fullName evidence="3 14">DNA ligase</fullName>
        <ecNumber evidence="2 14">6.5.1.2</ecNumber>
    </recommendedName>
    <alternativeName>
        <fullName evidence="14">Polydeoxyribonucleotide synthase [NAD(+)]</fullName>
    </alternativeName>
</protein>
<evidence type="ECO:0000256" key="7">
    <source>
        <dbReference type="ARBA" id="ARBA00022763"/>
    </source>
</evidence>
<dbReference type="SUPFAM" id="SSF47781">
    <property type="entry name" value="RuvA domain 2-like"/>
    <property type="match status" value="1"/>
</dbReference>
<comment type="catalytic activity">
    <reaction evidence="12 14 15">
        <text>NAD(+) + (deoxyribonucleotide)n-3'-hydroxyl + 5'-phospho-(deoxyribonucleotide)m = (deoxyribonucleotide)n+m + AMP + beta-nicotinamide D-nucleotide.</text>
        <dbReference type="EC" id="6.5.1.2"/>
    </reaction>
</comment>
<dbReference type="Pfam" id="PF03119">
    <property type="entry name" value="DNA_ligase_ZBD"/>
    <property type="match status" value="1"/>
</dbReference>
<comment type="similarity">
    <text evidence="13 14">Belongs to the NAD-dependent DNA ligase family. LigA subfamily.</text>
</comment>
<evidence type="ECO:0000256" key="14">
    <source>
        <dbReference type="HAMAP-Rule" id="MF_01588"/>
    </source>
</evidence>
<dbReference type="InterPro" id="IPR001357">
    <property type="entry name" value="BRCT_dom"/>
</dbReference>
<feature type="binding site" evidence="14">
    <location>
        <position position="434"/>
    </location>
    <ligand>
        <name>Zn(2+)</name>
        <dbReference type="ChEBI" id="CHEBI:29105"/>
    </ligand>
</feature>
<dbReference type="FunFam" id="1.10.287.610:FF:000002">
    <property type="entry name" value="DNA ligase"/>
    <property type="match status" value="1"/>
</dbReference>
<feature type="binding site" evidence="14">
    <location>
        <position position="315"/>
    </location>
    <ligand>
        <name>NAD(+)</name>
        <dbReference type="ChEBI" id="CHEBI:57540"/>
    </ligand>
</feature>
<dbReference type="GO" id="GO:0005829">
    <property type="term" value="C:cytosol"/>
    <property type="evidence" value="ECO:0007669"/>
    <property type="project" value="TreeGrafter"/>
</dbReference>
<dbReference type="InterPro" id="IPR003583">
    <property type="entry name" value="Hlx-hairpin-Hlx_DNA-bd_motif"/>
</dbReference>
<keyword evidence="7 14" id="KW-0227">DNA damage</keyword>
<dbReference type="GO" id="GO:0003677">
    <property type="term" value="F:DNA binding"/>
    <property type="evidence" value="ECO:0007669"/>
    <property type="project" value="InterPro"/>
</dbReference>
<dbReference type="SMART" id="SM00292">
    <property type="entry name" value="BRCT"/>
    <property type="match status" value="1"/>
</dbReference>
<name>A0A432MDR0_9BACT</name>
<feature type="active site" description="N6-AMP-lysine intermediate" evidence="14">
    <location>
        <position position="117"/>
    </location>
</feature>
<dbReference type="Gene3D" id="1.10.150.20">
    <property type="entry name" value="5' to 3' exonuclease, C-terminal subdomain"/>
    <property type="match status" value="2"/>
</dbReference>
<evidence type="ECO:0000256" key="1">
    <source>
        <dbReference type="ARBA" id="ARBA00004067"/>
    </source>
</evidence>
<dbReference type="PANTHER" id="PTHR23389:SF9">
    <property type="entry name" value="DNA LIGASE"/>
    <property type="match status" value="1"/>
</dbReference>
<dbReference type="Gene3D" id="6.20.10.30">
    <property type="match status" value="1"/>
</dbReference>
<evidence type="ECO:0000256" key="10">
    <source>
        <dbReference type="ARBA" id="ARBA00023027"/>
    </source>
</evidence>
<evidence type="ECO:0000313" key="17">
    <source>
        <dbReference type="EMBL" id="RUL83077.1"/>
    </source>
</evidence>
<comment type="caution">
    <text evidence="17">The sequence shown here is derived from an EMBL/GenBank/DDBJ whole genome shotgun (WGS) entry which is preliminary data.</text>
</comment>
<dbReference type="Gene3D" id="2.40.50.140">
    <property type="entry name" value="Nucleic acid-binding proteins"/>
    <property type="match status" value="1"/>
</dbReference>
<dbReference type="NCBIfam" id="NF005932">
    <property type="entry name" value="PRK07956.1"/>
    <property type="match status" value="1"/>
</dbReference>